<dbReference type="SUPFAM" id="SSF53649">
    <property type="entry name" value="Alkaline phosphatase-like"/>
    <property type="match status" value="1"/>
</dbReference>
<reference evidence="1 2" key="1">
    <citation type="journal article" date="2013" name="Curr. Biol.">
        <title>The Genome of the Foraminiferan Reticulomyxa filosa.</title>
        <authorList>
            <person name="Glockner G."/>
            <person name="Hulsmann N."/>
            <person name="Schleicher M."/>
            <person name="Noegel A.A."/>
            <person name="Eichinger L."/>
            <person name="Gallinger C."/>
            <person name="Pawlowski J."/>
            <person name="Sierra R."/>
            <person name="Euteneuer U."/>
            <person name="Pillet L."/>
            <person name="Moustafa A."/>
            <person name="Platzer M."/>
            <person name="Groth M."/>
            <person name="Szafranski K."/>
            <person name="Schliwa M."/>
        </authorList>
    </citation>
    <scope>NUCLEOTIDE SEQUENCE [LARGE SCALE GENOMIC DNA]</scope>
</reference>
<dbReference type="Proteomes" id="UP000023152">
    <property type="component" value="Unassembled WGS sequence"/>
</dbReference>
<protein>
    <submittedName>
        <fullName evidence="1">Ectonucleotide pyrophosphatase/phosphodiesterase</fullName>
    </submittedName>
</protein>
<evidence type="ECO:0000313" key="1">
    <source>
        <dbReference type="EMBL" id="ETO13264.1"/>
    </source>
</evidence>
<dbReference type="PANTHER" id="PTHR10151">
    <property type="entry name" value="ECTONUCLEOTIDE PYROPHOSPHATASE/PHOSPHODIESTERASE"/>
    <property type="match status" value="1"/>
</dbReference>
<dbReference type="GO" id="GO:0016787">
    <property type="term" value="F:hydrolase activity"/>
    <property type="evidence" value="ECO:0007669"/>
    <property type="project" value="UniProtKB-ARBA"/>
</dbReference>
<comment type="caution">
    <text evidence="1">The sequence shown here is derived from an EMBL/GenBank/DDBJ whole genome shotgun (WGS) entry which is preliminary data.</text>
</comment>
<proteinExistence type="predicted"/>
<dbReference type="InterPro" id="IPR002591">
    <property type="entry name" value="Phosphodiest/P_Trfase"/>
</dbReference>
<dbReference type="AlphaFoldDB" id="X6MH92"/>
<dbReference type="OrthoDB" id="415411at2759"/>
<dbReference type="Gene3D" id="3.40.720.10">
    <property type="entry name" value="Alkaline Phosphatase, subunit A"/>
    <property type="match status" value="1"/>
</dbReference>
<keyword evidence="2" id="KW-1185">Reference proteome</keyword>
<dbReference type="InterPro" id="IPR017850">
    <property type="entry name" value="Alkaline_phosphatase_core_sf"/>
</dbReference>
<sequence>MFDPTTRKEFNMSTVDTTGFWYRGTPLWSTVHVNGNEKLGLKSASLFWVGGSQNCSGEGYPDWYLPFNQSYSFAKRVNTTIDLMLKGYQLIMTYFDQPDHDGHEFGPIVEVVKYINIYVYIVHFFLYHLFGLLTKTAQETQAVDWYIGDLLRQMDEHDLTSTTDLIIVADHGMASIEGVIDMNSTIFNPFDMSSGDFYVSSYSPLFAFYYTGNASDADLDTWVNMFTASVVDPLQEDLFQIWKRDDIPPAWNYNMPGYHHRIPDILAVTNIGYNFKWTDIPPSVSVCKSFSVFFDK</sequence>
<dbReference type="EMBL" id="ASPP01020708">
    <property type="protein sequence ID" value="ETO13264.1"/>
    <property type="molecule type" value="Genomic_DNA"/>
</dbReference>
<name>X6MH92_RETFI</name>
<dbReference type="Pfam" id="PF01663">
    <property type="entry name" value="Phosphodiest"/>
    <property type="match status" value="1"/>
</dbReference>
<organism evidence="1 2">
    <name type="scientific">Reticulomyxa filosa</name>
    <dbReference type="NCBI Taxonomy" id="46433"/>
    <lineage>
        <taxon>Eukaryota</taxon>
        <taxon>Sar</taxon>
        <taxon>Rhizaria</taxon>
        <taxon>Retaria</taxon>
        <taxon>Foraminifera</taxon>
        <taxon>Monothalamids</taxon>
        <taxon>Reticulomyxidae</taxon>
        <taxon>Reticulomyxa</taxon>
    </lineage>
</organism>
<accession>X6MH92</accession>
<dbReference type="PANTHER" id="PTHR10151:SF120">
    <property type="entry name" value="BIS(5'-ADENOSYL)-TRIPHOSPHATASE"/>
    <property type="match status" value="1"/>
</dbReference>
<evidence type="ECO:0000313" key="2">
    <source>
        <dbReference type="Proteomes" id="UP000023152"/>
    </source>
</evidence>
<gene>
    <name evidence="1" type="ORF">RFI_24112</name>
</gene>